<dbReference type="CDD" id="cd16147">
    <property type="entry name" value="G6S"/>
    <property type="match status" value="1"/>
</dbReference>
<comment type="PTM">
    <text evidence="5">The conversion to 3-oxoalanine (also known as C-formylglycine, FGly), of a serine or cysteine residue in prokaryotes and of a cysteine residue in eukaryotes, is critical for catalytic activity.</text>
</comment>
<dbReference type="PIRSF" id="PIRSF036666">
    <property type="entry name" value="G6S"/>
    <property type="match status" value="1"/>
</dbReference>
<dbReference type="RefSeq" id="WP_183337157.1">
    <property type="nucleotide sequence ID" value="NZ_JACHZG010000001.1"/>
</dbReference>
<evidence type="ECO:0000256" key="2">
    <source>
        <dbReference type="ARBA" id="ARBA00022729"/>
    </source>
</evidence>
<proteinExistence type="inferred from homology"/>
<dbReference type="Proteomes" id="UP000565572">
    <property type="component" value="Unassembled WGS sequence"/>
</dbReference>
<dbReference type="GO" id="GO:0008449">
    <property type="term" value="F:N-acetylglucosamine-6-sulfatase activity"/>
    <property type="evidence" value="ECO:0007669"/>
    <property type="project" value="InterPro"/>
</dbReference>
<keyword evidence="4" id="KW-0325">Glycoprotein</keyword>
<feature type="signal peptide" evidence="6">
    <location>
        <begin position="1"/>
        <end position="37"/>
    </location>
</feature>
<feature type="domain" description="Sulfatase N-terminal" evidence="7">
    <location>
        <begin position="67"/>
        <end position="401"/>
    </location>
</feature>
<evidence type="ECO:0000256" key="6">
    <source>
        <dbReference type="SAM" id="SignalP"/>
    </source>
</evidence>
<sequence length="519" mass="55845">MSQSKRRARPSGPRPRARAGLVRLVVGLAGLSAVASAAGAGLAVPAQAGATPAPTPSVAAPAAPKPPNLVFVLTDDLEPSLLRYMPTVRSMQEKGASFSDYTVSDSLCCPSRTSIFTGQYPHTSGVFTNSGADGGYGAFEHHGLADQTYAVALQKAGYRTAFMGKYLNGYDPKAGDGTPGSNVPKGWDEWDVAGNGYPELGYTMNENGREVAYGQRPQAYLTDVVSTKGQNFILNASAAKQPFALEIATFAPHAPYTPAPRDAKKYKGLKAPRSKAFNEASMADKPAWIKDRKKLTKAQVTKLDTVYRKRAQSVRSVDLMLSRLRSTLRATGQLDNTYVVFSSDNGFHLGEHRLPAGKQTAYKTDLVVPLVVTGPGVKHATIGRPAQNVDLAPTFVDAAGAPALAKADGRSLLPLLRGERPKNWRAYGLVEHHGPNLDPSDPDYAGKNGANPPSYEAITNDRLTYVEYGDGEREYYDNARDPQQLDNRWKDLSATRKAELRSAVRNLRTCSGTKECATA</sequence>
<keyword evidence="3" id="KW-0378">Hydrolase</keyword>
<dbReference type="InterPro" id="IPR024607">
    <property type="entry name" value="Sulfatase_CS"/>
</dbReference>
<feature type="modified residue" description="3-oxoalanine (Cys)" evidence="5">
    <location>
        <position position="108"/>
    </location>
</feature>
<dbReference type="InterPro" id="IPR012251">
    <property type="entry name" value="GlcNAc_6-SO4ase"/>
</dbReference>
<dbReference type="Pfam" id="PF00884">
    <property type="entry name" value="Sulfatase"/>
    <property type="match status" value="1"/>
</dbReference>
<reference evidence="8 9" key="1">
    <citation type="submission" date="2020-08" db="EMBL/GenBank/DDBJ databases">
        <title>Sequencing the genomes of 1000 actinobacteria strains.</title>
        <authorList>
            <person name="Klenk H.-P."/>
        </authorList>
    </citation>
    <scope>NUCLEOTIDE SEQUENCE [LARGE SCALE GENOMIC DNA]</scope>
    <source>
        <strain evidence="8 9">DSM 11053</strain>
    </source>
</reference>
<feature type="chain" id="PRO_5038562391" evidence="6">
    <location>
        <begin position="38"/>
        <end position="519"/>
    </location>
</feature>
<evidence type="ECO:0000259" key="7">
    <source>
        <dbReference type="Pfam" id="PF00884"/>
    </source>
</evidence>
<dbReference type="GO" id="GO:0030203">
    <property type="term" value="P:glycosaminoglycan metabolic process"/>
    <property type="evidence" value="ECO:0007669"/>
    <property type="project" value="InterPro"/>
</dbReference>
<evidence type="ECO:0000313" key="9">
    <source>
        <dbReference type="Proteomes" id="UP000565572"/>
    </source>
</evidence>
<accession>A0A7W5JTX8</accession>
<evidence type="ECO:0000256" key="5">
    <source>
        <dbReference type="PIRSR" id="PIRSR036666-50"/>
    </source>
</evidence>
<protein>
    <submittedName>
        <fullName evidence="8">Arylsulfatase A-like enzyme</fullName>
    </submittedName>
</protein>
<comment type="similarity">
    <text evidence="1">Belongs to the sulfatase family.</text>
</comment>
<dbReference type="EMBL" id="JACHZG010000001">
    <property type="protein sequence ID" value="MBB3326163.1"/>
    <property type="molecule type" value="Genomic_DNA"/>
</dbReference>
<comment type="caution">
    <text evidence="8">The sequence shown here is derived from an EMBL/GenBank/DDBJ whole genome shotgun (WGS) entry which is preliminary data.</text>
</comment>
<evidence type="ECO:0000313" key="8">
    <source>
        <dbReference type="EMBL" id="MBB3326163.1"/>
    </source>
</evidence>
<dbReference type="PANTHER" id="PTHR43108">
    <property type="entry name" value="N-ACETYLGLUCOSAMINE-6-SULFATASE FAMILY MEMBER"/>
    <property type="match status" value="1"/>
</dbReference>
<keyword evidence="2 6" id="KW-0732">Signal</keyword>
<dbReference type="PANTHER" id="PTHR43108:SF8">
    <property type="entry name" value="SD21168P"/>
    <property type="match status" value="1"/>
</dbReference>
<dbReference type="Gene3D" id="3.40.720.10">
    <property type="entry name" value="Alkaline Phosphatase, subunit A"/>
    <property type="match status" value="1"/>
</dbReference>
<organism evidence="8 9">
    <name type="scientific">Microlunatus antarcticus</name>
    <dbReference type="NCBI Taxonomy" id="53388"/>
    <lineage>
        <taxon>Bacteria</taxon>
        <taxon>Bacillati</taxon>
        <taxon>Actinomycetota</taxon>
        <taxon>Actinomycetes</taxon>
        <taxon>Propionibacteriales</taxon>
        <taxon>Propionibacteriaceae</taxon>
        <taxon>Microlunatus</taxon>
    </lineage>
</organism>
<dbReference type="PROSITE" id="PS00523">
    <property type="entry name" value="SULFATASE_1"/>
    <property type="match status" value="1"/>
</dbReference>
<dbReference type="InterPro" id="IPR000917">
    <property type="entry name" value="Sulfatase_N"/>
</dbReference>
<keyword evidence="9" id="KW-1185">Reference proteome</keyword>
<name>A0A7W5JTX8_9ACTN</name>
<dbReference type="InterPro" id="IPR017850">
    <property type="entry name" value="Alkaline_phosphatase_core_sf"/>
</dbReference>
<dbReference type="AlphaFoldDB" id="A0A7W5JTX8"/>
<gene>
    <name evidence="8" type="ORF">FHX39_001107</name>
</gene>
<dbReference type="SUPFAM" id="SSF53649">
    <property type="entry name" value="Alkaline phosphatase-like"/>
    <property type="match status" value="1"/>
</dbReference>
<evidence type="ECO:0000256" key="1">
    <source>
        <dbReference type="ARBA" id="ARBA00008779"/>
    </source>
</evidence>
<evidence type="ECO:0000256" key="4">
    <source>
        <dbReference type="ARBA" id="ARBA00023180"/>
    </source>
</evidence>
<evidence type="ECO:0000256" key="3">
    <source>
        <dbReference type="ARBA" id="ARBA00022801"/>
    </source>
</evidence>